<accession>A0A481Z1K5</accession>
<dbReference type="SMART" id="SM00465">
    <property type="entry name" value="GIYc"/>
    <property type="match status" value="1"/>
</dbReference>
<protein>
    <submittedName>
        <fullName evidence="4">GIY-YIG-like endonuclease</fullName>
    </submittedName>
</protein>
<dbReference type="SUPFAM" id="SSF82771">
    <property type="entry name" value="GIY-YIG endonuclease"/>
    <property type="match status" value="1"/>
</dbReference>
<keyword evidence="4" id="KW-0255">Endonuclease</keyword>
<name>A0A481Z1K5_9VIRU</name>
<feature type="region of interest" description="Disordered" evidence="2">
    <location>
        <begin position="123"/>
        <end position="151"/>
    </location>
</feature>
<dbReference type="GO" id="GO:0004519">
    <property type="term" value="F:endonuclease activity"/>
    <property type="evidence" value="ECO:0007669"/>
    <property type="project" value="UniProtKB-KW"/>
</dbReference>
<dbReference type="Gene3D" id="3.40.1440.10">
    <property type="entry name" value="GIY-YIG endonuclease"/>
    <property type="match status" value="1"/>
</dbReference>
<organism evidence="4">
    <name type="scientific">Mimivirus LCMiAC02</name>
    <dbReference type="NCBI Taxonomy" id="2506609"/>
    <lineage>
        <taxon>Viruses</taxon>
        <taxon>Varidnaviria</taxon>
        <taxon>Bamfordvirae</taxon>
        <taxon>Nucleocytoviricota</taxon>
        <taxon>Megaviricetes</taxon>
        <taxon>Imitervirales</taxon>
        <taxon>Mimiviridae</taxon>
        <taxon>Klosneuvirinae</taxon>
    </lineage>
</organism>
<feature type="compositionally biased region" description="Basic residues" evidence="2">
    <location>
        <begin position="134"/>
        <end position="143"/>
    </location>
</feature>
<evidence type="ECO:0000313" key="4">
    <source>
        <dbReference type="EMBL" id="QBK88965.1"/>
    </source>
</evidence>
<proteinExistence type="predicted"/>
<keyword evidence="4" id="KW-0378">Hydrolase</keyword>
<feature type="coiled-coil region" evidence="1">
    <location>
        <begin position="227"/>
        <end position="254"/>
    </location>
</feature>
<evidence type="ECO:0000256" key="2">
    <source>
        <dbReference type="SAM" id="MobiDB-lite"/>
    </source>
</evidence>
<feature type="domain" description="GIY-YIG" evidence="3">
    <location>
        <begin position="21"/>
        <end position="123"/>
    </location>
</feature>
<dbReference type="SUPFAM" id="SSF64496">
    <property type="entry name" value="DNA-binding domain of intron-encoded endonucleases"/>
    <property type="match status" value="1"/>
</dbReference>
<dbReference type="EMBL" id="MK500406">
    <property type="protein sequence ID" value="QBK88965.1"/>
    <property type="molecule type" value="Genomic_DNA"/>
</dbReference>
<dbReference type="InterPro" id="IPR035901">
    <property type="entry name" value="GIY-YIG_endonuc_sf"/>
</dbReference>
<keyword evidence="1" id="KW-0175">Coiled coil</keyword>
<dbReference type="InterPro" id="IPR000305">
    <property type="entry name" value="GIY-YIG_endonuc"/>
</dbReference>
<gene>
    <name evidence="4" type="ORF">LCMiAC02_00580</name>
</gene>
<evidence type="ECO:0000256" key="1">
    <source>
        <dbReference type="SAM" id="Coils"/>
    </source>
</evidence>
<evidence type="ECO:0000259" key="3">
    <source>
        <dbReference type="SMART" id="SM00465"/>
    </source>
</evidence>
<keyword evidence="4" id="KW-0540">Nuclease</keyword>
<reference evidence="4" key="1">
    <citation type="journal article" date="2019" name="MBio">
        <title>Virus Genomes from Deep Sea Sediments Expand the Ocean Megavirome and Support Independent Origins of Viral Gigantism.</title>
        <authorList>
            <person name="Backstrom D."/>
            <person name="Yutin N."/>
            <person name="Jorgensen S.L."/>
            <person name="Dharamshi J."/>
            <person name="Homa F."/>
            <person name="Zaremba-Niedwiedzka K."/>
            <person name="Spang A."/>
            <person name="Wolf Y.I."/>
            <person name="Koonin E.V."/>
            <person name="Ettema T.J."/>
        </authorList>
    </citation>
    <scope>NUCLEOTIDE SEQUENCE</scope>
</reference>
<sequence>MNNQQILDNFKKKIKELTSEYGVIYKCTSKKSKKSYIGQAANRVSANVPWGATGRWKSHIRDAYNKQNRCKVLNSAIRKYGSDDFIIETLGKYPYEYLDIMEEIFIYRENTLVPNGYNLTTGGAKGKDSEHTRALKRKSRLGKKHSEETKRKISMGQIGNRRKTKKRWCVYDNNLPKYISAIRINNVIGYRVVGFPIGITEAKYVPAKNFMKSKIQQENYALALEHLNNLKIKYADIITQIAQQRKEYEEEKNKDWFEIKKQKMIDKLPEYIYPVYNKNRLRGYYVEFVPTHDNKTHPKKDFDFLSSNHKNLNAAKRYIKSLEILNKDIVFMQNNTKFPKYVAYTKNRDKKIIGYRINNYPIRDENGVKIGHIKKKFCSTKETMESKYEKTINYLKNYCLSKNC</sequence>